<protein>
    <submittedName>
        <fullName evidence="2">Uncharacterized protein</fullName>
    </submittedName>
</protein>
<evidence type="ECO:0000313" key="3">
    <source>
        <dbReference type="Proteomes" id="UP000248148"/>
    </source>
</evidence>
<organism evidence="2 3">
    <name type="scientific">Rhodopseudomonas faecalis</name>
    <dbReference type="NCBI Taxonomy" id="99655"/>
    <lineage>
        <taxon>Bacteria</taxon>
        <taxon>Pseudomonadati</taxon>
        <taxon>Pseudomonadota</taxon>
        <taxon>Alphaproteobacteria</taxon>
        <taxon>Hyphomicrobiales</taxon>
        <taxon>Nitrobacteraceae</taxon>
        <taxon>Rhodopseudomonas</taxon>
    </lineage>
</organism>
<keyword evidence="3" id="KW-1185">Reference proteome</keyword>
<dbReference type="EMBL" id="QJTI01000027">
    <property type="protein sequence ID" value="PYF00147.1"/>
    <property type="molecule type" value="Genomic_DNA"/>
</dbReference>
<dbReference type="AlphaFoldDB" id="A0A318T955"/>
<dbReference type="OrthoDB" id="8457098at2"/>
<accession>A0A318T955</accession>
<dbReference type="Proteomes" id="UP000248148">
    <property type="component" value="Unassembled WGS sequence"/>
</dbReference>
<reference evidence="2 3" key="1">
    <citation type="submission" date="2018-06" db="EMBL/GenBank/DDBJ databases">
        <title>Genomic Encyclopedia of Archaeal and Bacterial Type Strains, Phase II (KMG-II): from individual species to whole genera.</title>
        <authorList>
            <person name="Goeker M."/>
        </authorList>
    </citation>
    <scope>NUCLEOTIDE SEQUENCE [LARGE SCALE GENOMIC DNA]</scope>
    <source>
        <strain evidence="2 3">JCM 11668</strain>
    </source>
</reference>
<comment type="caution">
    <text evidence="2">The sequence shown here is derived from an EMBL/GenBank/DDBJ whole genome shotgun (WGS) entry which is preliminary data.</text>
</comment>
<evidence type="ECO:0000256" key="1">
    <source>
        <dbReference type="SAM" id="MobiDB-lite"/>
    </source>
</evidence>
<proteinExistence type="predicted"/>
<evidence type="ECO:0000313" key="2">
    <source>
        <dbReference type="EMBL" id="PYF00147.1"/>
    </source>
</evidence>
<sequence length="124" mass="13408">MGTDFNVKPIGTPVANLIKPAPEAARTAVQTDLPPDKSVTATESSSATTTGSNYRPPPPATDQYARSMFVDRAAAQIVFVTIDKATNLVVSQYPEESKLRARAYLRAQESAKQEVRPLETDRSA</sequence>
<gene>
    <name evidence="2" type="ORF">BJ122_1275</name>
</gene>
<name>A0A318T955_9BRAD</name>
<feature type="compositionally biased region" description="Low complexity" evidence="1">
    <location>
        <begin position="38"/>
        <end position="52"/>
    </location>
</feature>
<feature type="region of interest" description="Disordered" evidence="1">
    <location>
        <begin position="25"/>
        <end position="63"/>
    </location>
</feature>